<dbReference type="Pfam" id="PF18902">
    <property type="entry name" value="DUF5658"/>
    <property type="match status" value="1"/>
</dbReference>
<dbReference type="InterPro" id="IPR043717">
    <property type="entry name" value="DUF5658"/>
</dbReference>
<keyword evidence="1" id="KW-1133">Transmembrane helix</keyword>
<proteinExistence type="predicted"/>
<reference evidence="3 4" key="1">
    <citation type="journal article" date="2022" name="Syst. Appl. Microbiol.">
        <title>Natronocalculus amylovorans gen. nov., sp. nov., and Natranaeroarchaeum aerophilus sp. nov., dominant culturable amylolytic natronoarchaea from hypersaline soda lakes in southwestern Siberia.</title>
        <authorList>
            <person name="Sorokin D.Y."/>
            <person name="Elcheninov A.G."/>
            <person name="Khizhniak T.V."/>
            <person name="Koenen M."/>
            <person name="Bale N.J."/>
            <person name="Damste J.S.S."/>
            <person name="Kublanov I.V."/>
        </authorList>
    </citation>
    <scope>NUCLEOTIDE SEQUENCE [LARGE SCALE GENOMIC DNA]</scope>
    <source>
        <strain evidence="3 4">AArc-St1-1</strain>
    </source>
</reference>
<comment type="caution">
    <text evidence="3">The sequence shown here is derived from an EMBL/GenBank/DDBJ whole genome shotgun (WGS) entry which is preliminary data.</text>
</comment>
<evidence type="ECO:0000256" key="1">
    <source>
        <dbReference type="SAM" id="Phobius"/>
    </source>
</evidence>
<evidence type="ECO:0000259" key="2">
    <source>
        <dbReference type="Pfam" id="PF18902"/>
    </source>
</evidence>
<dbReference type="EMBL" id="JAKRVY010000002">
    <property type="protein sequence ID" value="MCL9813325.1"/>
    <property type="molecule type" value="Genomic_DNA"/>
</dbReference>
<feature type="transmembrane region" description="Helical" evidence="1">
    <location>
        <begin position="98"/>
        <end position="123"/>
    </location>
</feature>
<evidence type="ECO:0000313" key="4">
    <source>
        <dbReference type="Proteomes" id="UP001202674"/>
    </source>
</evidence>
<accession>A0AAE3K5D2</accession>
<feature type="transmembrane region" description="Helical" evidence="1">
    <location>
        <begin position="26"/>
        <end position="48"/>
    </location>
</feature>
<dbReference type="RefSeq" id="WP_250595636.1">
    <property type="nucleotide sequence ID" value="NZ_JAKRVY010000002.1"/>
</dbReference>
<name>A0AAE3K5D2_9EURY</name>
<gene>
    <name evidence="3" type="ORF">AArcSt11_06615</name>
</gene>
<sequence length="124" mass="13057">MAVDSAIHRNDAEWTSLDADEVEYTLWMLAIAFYGVGDLVSTVVGLWLGATEGNPLPAALVDAAPGLVGAAVVLTVWKALVLAGFILIARRLRPVHRLVVPVTLAVLGVVVVAWNTTVLVVGFA</sequence>
<dbReference type="AlphaFoldDB" id="A0AAE3K5D2"/>
<feature type="transmembrane region" description="Helical" evidence="1">
    <location>
        <begin position="68"/>
        <end position="89"/>
    </location>
</feature>
<keyword evidence="4" id="KW-1185">Reference proteome</keyword>
<feature type="domain" description="DUF5658" evidence="2">
    <location>
        <begin position="29"/>
        <end position="120"/>
    </location>
</feature>
<keyword evidence="1" id="KW-0812">Transmembrane</keyword>
<dbReference type="Proteomes" id="UP001202674">
    <property type="component" value="Unassembled WGS sequence"/>
</dbReference>
<protein>
    <submittedName>
        <fullName evidence="3">DUF5658 family protein</fullName>
    </submittedName>
</protein>
<keyword evidence="1" id="KW-0472">Membrane</keyword>
<evidence type="ECO:0000313" key="3">
    <source>
        <dbReference type="EMBL" id="MCL9813325.1"/>
    </source>
</evidence>
<organism evidence="3 4">
    <name type="scientific">Natranaeroarchaeum aerophilus</name>
    <dbReference type="NCBI Taxonomy" id="2917711"/>
    <lineage>
        <taxon>Archaea</taxon>
        <taxon>Methanobacteriati</taxon>
        <taxon>Methanobacteriota</taxon>
        <taxon>Stenosarchaea group</taxon>
        <taxon>Halobacteria</taxon>
        <taxon>Halobacteriales</taxon>
        <taxon>Natronoarchaeaceae</taxon>
        <taxon>Natranaeroarchaeum</taxon>
    </lineage>
</organism>